<sequence>MDGPPARGFREQPWWLLAVVAIVAGQTGLALKLFGPTDPLVGLTDARPVVSGRHPLHLYHGTLGAASFRDRYATACYDPNFQAGYPKTPVFDGGCRPAELFLTLDGGRYDPRAYKFGLFATCVLAPLAFLLAARGAGVSAPGACLAGAGGCLVWWSEPVRAILNAGSTDHLIAGLTGLVFVGGLVRYATHPGVPAWVILAASAVTGWYAHPVLWFGLAAVVVLYYVIEAPRHGLAWHLGLIGVGVAGVTPNLWWLTDWARFWWLRHPATDDIAPLPPWEQFVGTSDTYTALLGGSPVGWVVLGLGLCGLAQMLRTGPRVTTGVVAAAALLAVVAARLGKTWSPLQIFATDRAAPFAVAVLVIPAAGVLARWWDRAKLGTLAVVVVSAGPLLLGWGGPTVVPLTTTLGLHLTPLPLGLTQDQERLVAALKDQTTPNARILIEDLVDRQAGWNWTALLPVLTDRAYIGGLDPDACVDHVFCGLRGGRMNGRAFADWTPAERVEVCRRYNIGWVVCRSSAAVAWWSTHPGAREIGRFRDVGEVVLFAIDRKPSFVLSGSATIERTDRRKLVLTDVTPNEAGEVVLSYHYQPGLQVAPSIIRATGDKDLFDPVPMIKLQLPGGISRLTLIWEAP</sequence>
<accession>A0A225DTU6</accession>
<reference evidence="3" key="1">
    <citation type="submission" date="2017-06" db="EMBL/GenBank/DDBJ databases">
        <title>Genome analysis of Fimbriiglobus ruber SP5, the first member of the order Planctomycetales with confirmed chitinolytic capability.</title>
        <authorList>
            <person name="Ravin N.V."/>
            <person name="Rakitin A.L."/>
            <person name="Ivanova A.A."/>
            <person name="Beletsky A.V."/>
            <person name="Kulichevskaya I.S."/>
            <person name="Mardanov A.V."/>
            <person name="Dedysh S.N."/>
        </authorList>
    </citation>
    <scope>NUCLEOTIDE SEQUENCE [LARGE SCALE GENOMIC DNA]</scope>
    <source>
        <strain evidence="3">SP5</strain>
    </source>
</reference>
<keyword evidence="1" id="KW-1133">Transmembrane helix</keyword>
<comment type="caution">
    <text evidence="2">The sequence shown here is derived from an EMBL/GenBank/DDBJ whole genome shotgun (WGS) entry which is preliminary data.</text>
</comment>
<feature type="transmembrane region" description="Helical" evidence="1">
    <location>
        <begin position="208"/>
        <end position="227"/>
    </location>
</feature>
<dbReference type="AlphaFoldDB" id="A0A225DTU6"/>
<evidence type="ECO:0008006" key="4">
    <source>
        <dbReference type="Google" id="ProtNLM"/>
    </source>
</evidence>
<feature type="transmembrane region" description="Helical" evidence="1">
    <location>
        <begin position="14"/>
        <end position="34"/>
    </location>
</feature>
<evidence type="ECO:0000313" key="3">
    <source>
        <dbReference type="Proteomes" id="UP000214646"/>
    </source>
</evidence>
<keyword evidence="1" id="KW-0812">Transmembrane</keyword>
<dbReference type="RefSeq" id="WP_088256500.1">
    <property type="nucleotide sequence ID" value="NZ_NIDE01000008.1"/>
</dbReference>
<dbReference type="EMBL" id="NIDE01000008">
    <property type="protein sequence ID" value="OWK40609.1"/>
    <property type="molecule type" value="Genomic_DNA"/>
</dbReference>
<name>A0A225DTU6_9BACT</name>
<protein>
    <recommendedName>
        <fullName evidence="4">Glycosyltransferase RgtA/B/C/D-like domain-containing protein</fullName>
    </recommendedName>
</protein>
<dbReference type="OrthoDB" id="247629at2"/>
<proteinExistence type="predicted"/>
<organism evidence="2 3">
    <name type="scientific">Fimbriiglobus ruber</name>
    <dbReference type="NCBI Taxonomy" id="1908690"/>
    <lineage>
        <taxon>Bacteria</taxon>
        <taxon>Pseudomonadati</taxon>
        <taxon>Planctomycetota</taxon>
        <taxon>Planctomycetia</taxon>
        <taxon>Gemmatales</taxon>
        <taxon>Gemmataceae</taxon>
        <taxon>Fimbriiglobus</taxon>
    </lineage>
</organism>
<keyword evidence="3" id="KW-1185">Reference proteome</keyword>
<evidence type="ECO:0000256" key="1">
    <source>
        <dbReference type="SAM" id="Phobius"/>
    </source>
</evidence>
<feature type="transmembrane region" description="Helical" evidence="1">
    <location>
        <begin position="288"/>
        <end position="307"/>
    </location>
</feature>
<feature type="transmembrane region" description="Helical" evidence="1">
    <location>
        <begin position="168"/>
        <end position="188"/>
    </location>
</feature>
<gene>
    <name evidence="2" type="ORF">FRUB_05528</name>
</gene>
<evidence type="ECO:0000313" key="2">
    <source>
        <dbReference type="EMBL" id="OWK40609.1"/>
    </source>
</evidence>
<feature type="transmembrane region" description="Helical" evidence="1">
    <location>
        <begin position="113"/>
        <end position="132"/>
    </location>
</feature>
<feature type="transmembrane region" description="Helical" evidence="1">
    <location>
        <begin position="319"/>
        <end position="337"/>
    </location>
</feature>
<dbReference type="Proteomes" id="UP000214646">
    <property type="component" value="Unassembled WGS sequence"/>
</dbReference>
<feature type="transmembrane region" description="Helical" evidence="1">
    <location>
        <begin position="379"/>
        <end position="396"/>
    </location>
</feature>
<keyword evidence="1" id="KW-0472">Membrane</keyword>
<feature type="transmembrane region" description="Helical" evidence="1">
    <location>
        <begin position="234"/>
        <end position="255"/>
    </location>
</feature>
<feature type="transmembrane region" description="Helical" evidence="1">
    <location>
        <begin position="352"/>
        <end position="372"/>
    </location>
</feature>